<organism evidence="1 2">
    <name type="scientific">Paenibacillus typhae</name>
    <dbReference type="NCBI Taxonomy" id="1174501"/>
    <lineage>
        <taxon>Bacteria</taxon>
        <taxon>Bacillati</taxon>
        <taxon>Bacillota</taxon>
        <taxon>Bacilli</taxon>
        <taxon>Bacillales</taxon>
        <taxon>Paenibacillaceae</taxon>
        <taxon>Paenibacillus</taxon>
    </lineage>
</organism>
<proteinExistence type="predicted"/>
<dbReference type="Proteomes" id="UP000199050">
    <property type="component" value="Unassembled WGS sequence"/>
</dbReference>
<evidence type="ECO:0008006" key="3">
    <source>
        <dbReference type="Google" id="ProtNLM"/>
    </source>
</evidence>
<evidence type="ECO:0000313" key="2">
    <source>
        <dbReference type="Proteomes" id="UP000199050"/>
    </source>
</evidence>
<evidence type="ECO:0000313" key="1">
    <source>
        <dbReference type="EMBL" id="SDI54687.1"/>
    </source>
</evidence>
<accession>A0A1G8LGT1</accession>
<name>A0A1G8LGT1_9BACL</name>
<protein>
    <recommendedName>
        <fullName evidence="3">Anti-bacteriophage protein A/HamA C-terminal domain-containing protein</fullName>
    </recommendedName>
</protein>
<dbReference type="AlphaFoldDB" id="A0A1G8LGT1"/>
<dbReference type="OrthoDB" id="5115021at2"/>
<dbReference type="EMBL" id="FNDX01000006">
    <property type="protein sequence ID" value="SDI54687.1"/>
    <property type="molecule type" value="Genomic_DNA"/>
</dbReference>
<gene>
    <name evidence="1" type="ORF">SAMN05216192_106129</name>
</gene>
<dbReference type="RefSeq" id="WP_090713557.1">
    <property type="nucleotide sequence ID" value="NZ_FNDX01000006.1"/>
</dbReference>
<sequence length="251" mass="28942">MPSTLAVFQPRTFLNKRVHVIDVEDFASELISSIDEYFVEICEGDAGGNLATLKKYVKEFIETKDQRTQMGAAAEFFIHLYLKHLGYKQLFTFLNLEEKSIKKGFDGYYTLSDETWIMESKSGSINTQNISHPSKIREAYDDLIKKFRGNVSNNPWRNAFNHARVVGARNSIKETIRKLSEDFVNSIYPSIDEYNIIPASTIFLADSWIEMDVTDFETKMTTTIKEMKCKELFVICVNKKSLKLFLDYLGT</sequence>
<reference evidence="2" key="1">
    <citation type="submission" date="2016-10" db="EMBL/GenBank/DDBJ databases">
        <authorList>
            <person name="Varghese N."/>
            <person name="Submissions S."/>
        </authorList>
    </citation>
    <scope>NUCLEOTIDE SEQUENCE [LARGE SCALE GENOMIC DNA]</scope>
    <source>
        <strain evidence="2">CGMCC 1.11012</strain>
    </source>
</reference>
<keyword evidence="2" id="KW-1185">Reference proteome</keyword>